<dbReference type="NCBIfam" id="TIGR00741">
    <property type="entry name" value="yfiA"/>
    <property type="match status" value="1"/>
</dbReference>
<feature type="coiled-coil region" evidence="6">
    <location>
        <begin position="68"/>
        <end position="95"/>
    </location>
</feature>
<evidence type="ECO:0000256" key="2">
    <source>
        <dbReference type="ARBA" id="ARBA00038434"/>
    </source>
</evidence>
<proteinExistence type="inferred from homology"/>
<evidence type="ECO:0000313" key="8">
    <source>
        <dbReference type="Proteomes" id="UP000254575"/>
    </source>
</evidence>
<dbReference type="Pfam" id="PF02482">
    <property type="entry name" value="Ribosomal_S30AE"/>
    <property type="match status" value="1"/>
</dbReference>
<keyword evidence="1" id="KW-0810">Translation regulation</keyword>
<accession>A0A380MZ33</accession>
<keyword evidence="6" id="KW-0175">Coiled coil</keyword>
<evidence type="ECO:0000256" key="3">
    <source>
        <dbReference type="ARBA" id="ARBA00038695"/>
    </source>
</evidence>
<dbReference type="CDD" id="cd00552">
    <property type="entry name" value="RaiA"/>
    <property type="match status" value="1"/>
</dbReference>
<dbReference type="OrthoDB" id="9795980at2"/>
<gene>
    <name evidence="7" type="primary">yhbH</name>
    <name evidence="7" type="ORF">NCTC10717_01472</name>
</gene>
<dbReference type="Proteomes" id="UP000254575">
    <property type="component" value="Unassembled WGS sequence"/>
</dbReference>
<organism evidence="7 8">
    <name type="scientific">Suttonella indologenes</name>
    <dbReference type="NCBI Taxonomy" id="13276"/>
    <lineage>
        <taxon>Bacteria</taxon>
        <taxon>Pseudomonadati</taxon>
        <taxon>Pseudomonadota</taxon>
        <taxon>Gammaproteobacteria</taxon>
        <taxon>Cardiobacteriales</taxon>
        <taxon>Cardiobacteriaceae</taxon>
        <taxon>Suttonella</taxon>
    </lineage>
</organism>
<dbReference type="RefSeq" id="WP_115218650.1">
    <property type="nucleotide sequence ID" value="NZ_UHIA01000004.1"/>
</dbReference>
<dbReference type="InterPro" id="IPR036567">
    <property type="entry name" value="RHF-like"/>
</dbReference>
<comment type="subunit">
    <text evidence="3">Associates exclusively with 100S ribosomes, which are dimers of 70S ribosomes.</text>
</comment>
<dbReference type="InterPro" id="IPR050574">
    <property type="entry name" value="HPF/YfiA_ribosome-assoc"/>
</dbReference>
<dbReference type="GO" id="GO:0045900">
    <property type="term" value="P:negative regulation of translational elongation"/>
    <property type="evidence" value="ECO:0007669"/>
    <property type="project" value="TreeGrafter"/>
</dbReference>
<protein>
    <recommendedName>
        <fullName evidence="4">Ribosome hibernation promoting factor</fullName>
    </recommendedName>
    <alternativeName>
        <fullName evidence="5">Hibernation factor HPF</fullName>
    </alternativeName>
</protein>
<dbReference type="GO" id="GO:0022627">
    <property type="term" value="C:cytosolic small ribosomal subunit"/>
    <property type="evidence" value="ECO:0007669"/>
    <property type="project" value="TreeGrafter"/>
</dbReference>
<comment type="similarity">
    <text evidence="2">Belongs to the HPF/YfiA ribosome-associated protein family. Short HPF subfamily.</text>
</comment>
<dbReference type="AlphaFoldDB" id="A0A380MZ33"/>
<reference evidence="7 8" key="1">
    <citation type="submission" date="2018-06" db="EMBL/GenBank/DDBJ databases">
        <authorList>
            <consortium name="Pathogen Informatics"/>
            <person name="Doyle S."/>
        </authorList>
    </citation>
    <scope>NUCLEOTIDE SEQUENCE [LARGE SCALE GENOMIC DNA]</scope>
    <source>
        <strain evidence="7 8">NCTC10717</strain>
    </source>
</reference>
<name>A0A380MZ33_9GAMM</name>
<dbReference type="Gene3D" id="3.30.160.100">
    <property type="entry name" value="Ribosome hibernation promotion factor-like"/>
    <property type="match status" value="1"/>
</dbReference>
<dbReference type="EMBL" id="UHIA01000004">
    <property type="protein sequence ID" value="SUO97474.1"/>
    <property type="molecule type" value="Genomic_DNA"/>
</dbReference>
<evidence type="ECO:0000256" key="1">
    <source>
        <dbReference type="ARBA" id="ARBA00022845"/>
    </source>
</evidence>
<keyword evidence="8" id="KW-1185">Reference proteome</keyword>
<evidence type="ECO:0000256" key="5">
    <source>
        <dbReference type="ARBA" id="ARBA00041319"/>
    </source>
</evidence>
<dbReference type="PANTHER" id="PTHR33231">
    <property type="entry name" value="30S RIBOSOMAL PROTEIN"/>
    <property type="match status" value="1"/>
</dbReference>
<evidence type="ECO:0000313" key="7">
    <source>
        <dbReference type="EMBL" id="SUO97474.1"/>
    </source>
</evidence>
<dbReference type="InterPro" id="IPR003489">
    <property type="entry name" value="RHF/RaiA"/>
</dbReference>
<dbReference type="GO" id="GO:0043024">
    <property type="term" value="F:ribosomal small subunit binding"/>
    <property type="evidence" value="ECO:0007669"/>
    <property type="project" value="TreeGrafter"/>
</dbReference>
<evidence type="ECO:0000256" key="6">
    <source>
        <dbReference type="SAM" id="Coils"/>
    </source>
</evidence>
<evidence type="ECO:0000256" key="4">
    <source>
        <dbReference type="ARBA" id="ARBA00041148"/>
    </source>
</evidence>
<dbReference type="PANTHER" id="PTHR33231:SF1">
    <property type="entry name" value="30S RIBOSOMAL PROTEIN"/>
    <property type="match status" value="1"/>
</dbReference>
<dbReference type="SUPFAM" id="SSF69754">
    <property type="entry name" value="Ribosome binding protein Y (YfiA homologue)"/>
    <property type="match status" value="1"/>
</dbReference>
<sequence>MQFNITGKHLDISDALREQVEAMLTRLEQVNEHVTSAQVTLQVEKHEKLAEATLHIAGSKDVHGDARHEDMYQALSLLEEKLERQLQKIKNKADAH</sequence>